<evidence type="ECO:0000256" key="6">
    <source>
        <dbReference type="PIRSR" id="PIRSR601088-4"/>
    </source>
</evidence>
<dbReference type="Pfam" id="PF00501">
    <property type="entry name" value="AMP-binding"/>
    <property type="match status" value="2"/>
</dbReference>
<dbReference type="NCBIfam" id="TIGR01733">
    <property type="entry name" value="AA-adenyl-dom"/>
    <property type="match status" value="1"/>
</dbReference>
<dbReference type="InterPro" id="IPR036736">
    <property type="entry name" value="ACP-like_sf"/>
</dbReference>
<dbReference type="Gene3D" id="3.40.50.980">
    <property type="match status" value="3"/>
</dbReference>
<evidence type="ECO:0000313" key="9">
    <source>
        <dbReference type="EMBL" id="ACX49739.1"/>
    </source>
</evidence>
<dbReference type="InterPro" id="IPR010071">
    <property type="entry name" value="AA_adenyl_dom"/>
</dbReference>
<dbReference type="Pfam" id="PF11975">
    <property type="entry name" value="Glyco_hydro_4C"/>
    <property type="match status" value="1"/>
</dbReference>
<dbReference type="InterPro" id="IPR015955">
    <property type="entry name" value="Lactate_DH/Glyco_Ohase_4_C"/>
</dbReference>
<evidence type="ECO:0000256" key="4">
    <source>
        <dbReference type="PIRSR" id="PIRSR601088-2"/>
    </source>
</evidence>
<feature type="region of interest" description="Disordered" evidence="7">
    <location>
        <begin position="1696"/>
        <end position="1715"/>
    </location>
</feature>
<evidence type="ECO:0000256" key="2">
    <source>
        <dbReference type="ARBA" id="ARBA00022450"/>
    </source>
</evidence>
<dbReference type="InterPro" id="IPR036291">
    <property type="entry name" value="NAD(P)-bd_dom_sf"/>
</dbReference>
<dbReference type="Gene3D" id="1.10.1200.10">
    <property type="entry name" value="ACP-like"/>
    <property type="match status" value="1"/>
</dbReference>
<dbReference type="InterPro" id="IPR001242">
    <property type="entry name" value="Condensation_dom"/>
</dbReference>
<dbReference type="InterPro" id="IPR006162">
    <property type="entry name" value="Ppantetheine_attach_site"/>
</dbReference>
<dbReference type="SUPFAM" id="SSF56327">
    <property type="entry name" value="LDH C-terminal domain-like"/>
    <property type="match status" value="1"/>
</dbReference>
<dbReference type="SMART" id="SM00823">
    <property type="entry name" value="PKS_PP"/>
    <property type="match status" value="1"/>
</dbReference>
<protein>
    <submittedName>
        <fullName evidence="9">Siderophore 2,3-dihydroxybenzoate synthesis-like protein</fullName>
    </submittedName>
</protein>
<dbReference type="Pfam" id="PF00668">
    <property type="entry name" value="Condensation"/>
    <property type="match status" value="2"/>
</dbReference>
<keyword evidence="5" id="KW-0533">Nickel</keyword>
<reference evidence="9" key="2">
    <citation type="journal article" date="2010" name="Environ. Microbiol. Rep.">
        <title>PKS and NRPS gene clusters from microbial symbiont cells of marine sponges by whole genome amplification.</title>
        <authorList>
            <person name="Siegl A."/>
            <person name="Hentschel U."/>
        </authorList>
    </citation>
    <scope>NUCLEOTIDE SEQUENCE</scope>
</reference>
<dbReference type="GO" id="GO:0046872">
    <property type="term" value="F:metal ion binding"/>
    <property type="evidence" value="ECO:0007669"/>
    <property type="project" value="UniProtKB-KW"/>
</dbReference>
<dbReference type="Pfam" id="PF13193">
    <property type="entry name" value="AMP-binding_C"/>
    <property type="match status" value="1"/>
</dbReference>
<feature type="binding site" evidence="5">
    <location>
        <position position="1976"/>
    </location>
    <ligand>
        <name>Mn(2+)</name>
        <dbReference type="ChEBI" id="CHEBI:29035"/>
    </ligand>
</feature>
<dbReference type="PROSITE" id="PS00455">
    <property type="entry name" value="AMP_BINDING"/>
    <property type="match status" value="1"/>
</dbReference>
<dbReference type="InterPro" id="IPR020845">
    <property type="entry name" value="AMP-binding_CS"/>
</dbReference>
<organism evidence="9">
    <name type="scientific">uncultured marine bacterium 1n22</name>
    <dbReference type="NCBI Taxonomy" id="662659"/>
    <lineage>
        <taxon>Bacteria</taxon>
        <taxon>environmental samples</taxon>
    </lineage>
</organism>
<dbReference type="CAZy" id="GH4">
    <property type="family name" value="Glycoside Hydrolase Family 4"/>
</dbReference>
<name>D2DIQ1_9BACT</name>
<dbReference type="PROSITE" id="PS50075">
    <property type="entry name" value="CARRIER"/>
    <property type="match status" value="1"/>
</dbReference>
<dbReference type="FunFam" id="3.40.50.980:FF:000001">
    <property type="entry name" value="Non-ribosomal peptide synthetase"/>
    <property type="match status" value="1"/>
</dbReference>
<dbReference type="GO" id="GO:0043041">
    <property type="term" value="P:amino acid activation for nonribosomal peptide biosynthetic process"/>
    <property type="evidence" value="ECO:0007669"/>
    <property type="project" value="TreeGrafter"/>
</dbReference>
<dbReference type="SUPFAM" id="SSF47336">
    <property type="entry name" value="ACP-like"/>
    <property type="match status" value="1"/>
</dbReference>
<dbReference type="Gene3D" id="3.30.559.10">
    <property type="entry name" value="Chloramphenicol acetyltransferase-like domain"/>
    <property type="match status" value="2"/>
</dbReference>
<dbReference type="PROSITE" id="PS00012">
    <property type="entry name" value="PHOSPHOPANTETHEINE"/>
    <property type="match status" value="1"/>
</dbReference>
<dbReference type="InterPro" id="IPR053715">
    <property type="entry name" value="GH4_Enzyme_sf"/>
</dbReference>
<evidence type="ECO:0000256" key="7">
    <source>
        <dbReference type="SAM" id="MobiDB-lite"/>
    </source>
</evidence>
<evidence type="ECO:0000256" key="5">
    <source>
        <dbReference type="PIRSR" id="PIRSR601088-3"/>
    </source>
</evidence>
<dbReference type="Gene3D" id="2.30.38.10">
    <property type="entry name" value="Luciferase, Domain 3"/>
    <property type="match status" value="1"/>
</dbReference>
<dbReference type="Gene3D" id="3.90.1820.10">
    <property type="entry name" value="AglA-like glucosidase"/>
    <property type="match status" value="1"/>
</dbReference>
<feature type="domain" description="Carrier" evidence="8">
    <location>
        <begin position="978"/>
        <end position="1053"/>
    </location>
</feature>
<reference evidence="9" key="1">
    <citation type="submission" date="2008-12" db="EMBL/GenBank/DDBJ databases">
        <authorList>
            <person name="Siegl A.M."/>
            <person name="Hentschel U."/>
        </authorList>
    </citation>
    <scope>NUCLEOTIDE SEQUENCE</scope>
</reference>
<comment type="cofactor">
    <cofactor evidence="1">
        <name>pantetheine 4'-phosphate</name>
        <dbReference type="ChEBI" id="CHEBI:47942"/>
    </cofactor>
</comment>
<dbReference type="Pfam" id="PF00550">
    <property type="entry name" value="PP-binding"/>
    <property type="match status" value="1"/>
</dbReference>
<proteinExistence type="predicted"/>
<keyword evidence="5" id="KW-0479">Metal-binding</keyword>
<dbReference type="InterPro" id="IPR025110">
    <property type="entry name" value="AMP-bd_C"/>
</dbReference>
<dbReference type="SUPFAM" id="SSF56801">
    <property type="entry name" value="Acetyl-CoA synthetase-like"/>
    <property type="match status" value="2"/>
</dbReference>
<dbReference type="GO" id="GO:0031177">
    <property type="term" value="F:phosphopantetheine binding"/>
    <property type="evidence" value="ECO:0007669"/>
    <property type="project" value="InterPro"/>
</dbReference>
<dbReference type="GO" id="GO:0044550">
    <property type="term" value="P:secondary metabolite biosynthetic process"/>
    <property type="evidence" value="ECO:0007669"/>
    <property type="project" value="UniProtKB-ARBA"/>
</dbReference>
<dbReference type="InterPro" id="IPR022616">
    <property type="entry name" value="Glyco_hydro_4_C"/>
</dbReference>
<dbReference type="FunFam" id="3.40.50.12780:FF:000012">
    <property type="entry name" value="Non-ribosomal peptide synthetase"/>
    <property type="match status" value="1"/>
</dbReference>
<dbReference type="PANTHER" id="PTHR45527">
    <property type="entry name" value="NONRIBOSOMAL PEPTIDE SYNTHETASE"/>
    <property type="match status" value="1"/>
</dbReference>
<dbReference type="InterPro" id="IPR009081">
    <property type="entry name" value="PP-bd_ACP"/>
</dbReference>
<dbReference type="GO" id="GO:0005975">
    <property type="term" value="P:carbohydrate metabolic process"/>
    <property type="evidence" value="ECO:0007669"/>
    <property type="project" value="InterPro"/>
</dbReference>
<dbReference type="Gene3D" id="3.30.300.30">
    <property type="match status" value="1"/>
</dbReference>
<dbReference type="GO" id="GO:0005737">
    <property type="term" value="C:cytoplasm"/>
    <property type="evidence" value="ECO:0007669"/>
    <property type="project" value="TreeGrafter"/>
</dbReference>
<feature type="site" description="Increases basicity of active site Tyr" evidence="6">
    <location>
        <position position="1917"/>
    </location>
</feature>
<dbReference type="PANTHER" id="PTHR45527:SF1">
    <property type="entry name" value="FATTY ACID SYNTHASE"/>
    <property type="match status" value="1"/>
</dbReference>
<evidence type="ECO:0000256" key="3">
    <source>
        <dbReference type="ARBA" id="ARBA00022553"/>
    </source>
</evidence>
<dbReference type="CDD" id="cd19531">
    <property type="entry name" value="LCL_NRPS-like"/>
    <property type="match status" value="1"/>
</dbReference>
<dbReference type="SUPFAM" id="SSF52777">
    <property type="entry name" value="CoA-dependent acyltransferases"/>
    <property type="match status" value="4"/>
</dbReference>
<sequence>MHAAEKITSLPLTPAQLGVYFNHLVDPSRHAYNIGQYVAIDGALDVETFRKAIALTVRCTAAIRIRIVLADVLPRQFVRSRGDAELSMLPIVDVGSASDPEAAAHECMRLSLVTPFDLAAGPLVRNTLFRCAEDRWLWCTVGHHVAVDGWSSHHYTRRVAAFYSALAAGAPLPEFDDDAYRNWIEEECAYDGSRRQARDRAYWVELLHGCDAARNWKGAAPPAGNNFIRRRVTLPPERTAALRARADASGVSTGCLLLAAAALLDAVQSGDEDVVLALPLLGRAGRLARLTPSMAANVGYVRLDRLWRRSLGDLVHAASRQSARAVRHQRYRYETLRRELLHTTADFARLTVNLMSFDQDVRFGDLRSSTHVLSNGPVADLHLVVNAASSLDELDVTLNGNRDLYGEDDLSRCLARLRRILDELCASGDDTPLAAVTLTDAAECAALSRFNATAAAAPPGTLPDLLSKQALRHADSTAVVFGNERLSYGELEARSNRLARELLSRGAGPETVVAAGLERSLETVVAVVAVVKAGAAYLPLDVTYPPARLSYMLSDSSAHLLVTTKALRERFVPEADAAGPGPERPVLLLLDDEAVRSSVASRSPAPVVDAERPEPLTPDSLAYVIYTSGSTDGPKGATNTQRGALNMIAAQREENLDITPGDRVLQFATQGFDLSILDMFVTLAAGATLCVPAEAMRLDEGALAEFVREQRITHAFFVPSVLSAWRAETLAPVANLTVGGEVCPQEVLSRFAVGRRMLNAYGPTETAVCATMSAPLHATGDGASGPPIGRPLRNTAVHVLDGRLRPVPVGVWGELYIAGANLSRGYHGRPGLTSERFVACPFGAPGSRMYRSGDVGRWRSDGVLEFGGRVDAQVQLRGFRIEPGEVESVLRAQPEVGEAAVVLQEAAGEPRLVGYVTPSGGEAPVPADVRAAASRRLPAHMVPSAVVVLQRLPLTPNGKLDRRGLPAPEMAGGSEHVAPSTADEALVVRLFEELTGASRVSVLDSFFALGGHSLLAMRLVSRLREATGASVSVRSVFAEPTPRGLAAAVSADAKRGTGVKPGAGVGADGSVCLSYGQERLWSLDQLEGGVGSQYNMPLALRLEGPVDASALSGALLDLTLRHAPLRTVIEAPEGIPRGRLLGAGELGPLVEVDDLRGATDPAASARSRLELFARRPFRLQREPSVRGLLLRSGDSVWHLGLCVHHGAADGSSMAVLGRELSALYAARRTGSGPGLSGLPSLPWSYADYAAWQRGRVEEASQRSALAWWRSHLSGAPAVLELPLDRRRRADRARTPGRLPVALSPSLVSGLAALARREGLTLFGVVLAGFGRLLSGLSGQQEVVVGTPSAGRQTAGSEHVVGFFVNTLALRLRVSAEASVSGYLSQVGRVVQDGLAHEQVPFERVVEALNPVRSLAHTPVFQAMLAWQSQERGALSLPGVSVGELALATGPAKFDVTLSLSPAADGGVSGVLEYDADLIDAASASRWVRLLAHVLSGMSSADRGARVADLDLADTAELSALSGFQNATAAAPVSGTLPGLLSSQALRHTELPAVVYEGRRLSYGELEARSNRLARELLSQGAGPEKVVGIGLERSIELVVAVVAVLKSGAAYQPLDVTHPSARLSYMLSDSGARMLVTTKALRERFALEEAAVAGSGPATLRGAGDGNRLDPRYEATVAGGDPAVVLLDDEGLHSSVASRSAAPVEDAERPGPLTPDSPAYVIYTSGSTGQPKGVANTHKGVLNLIAAQRECFAVSSQSRVLQFASPAFDVAVSELLVALGAGATLCVPDEAMRLDEDALAGFVRKHGITHASFVPSMLSAWRAESLAPVTDLTVGGEVCPQEVLSRFAVDVDAERLEMIHKLAERYADELGADITFDQTLDRREAMQDADFVINTASVVTYRSGLETRELIKKFGYDWDGPSTLEYSFYNSSFILEVAREIEEICPDAWLIQSGNPVYDGCTAIGRETNVKVCGLCHGYYGYRDICNMLEIDHTQVTWQAPGLNHNIWLTQFEYEGKDAYPLIDEWIGSKGEEYWGESAASRGLPTGKTGWSGELTRAWEIDLSRAAVHMYRLYGLMPLGDTTWMKYIGWWYHKDFDAKRFWFGEPWGGQRSHLSWPMYVDNQERRVAQIARLAQDPAASLVENLGRNKTIEQQVPIIDALINDKEGQFQVNVPNRGALPGVPDDIVVEIPAVVNKEGIHRVNVEPLPPKIMLTQILPLVLSLERTLLAIETGDRSLLVWELLDSNDTRSYAQAEEALEAILGQDFHREMNEYFRWPEGWDANGISGTPVRDDPVIRAEEAVAAD</sequence>
<keyword evidence="5" id="KW-0408">Iron</keyword>
<keyword evidence="5" id="KW-0464">Manganese</keyword>
<dbReference type="InterPro" id="IPR000873">
    <property type="entry name" value="AMP-dep_synth/lig_dom"/>
</dbReference>
<dbReference type="SUPFAM" id="SSF51735">
    <property type="entry name" value="NAD(P)-binding Rossmann-fold domains"/>
    <property type="match status" value="1"/>
</dbReference>
<dbReference type="GO" id="GO:0016616">
    <property type="term" value="F:oxidoreductase activity, acting on the CH-OH group of donors, NAD or NADP as acceptor"/>
    <property type="evidence" value="ECO:0007669"/>
    <property type="project" value="InterPro"/>
</dbReference>
<evidence type="ECO:0000259" key="8">
    <source>
        <dbReference type="PROSITE" id="PS50075"/>
    </source>
</evidence>
<dbReference type="FunFam" id="3.30.300.30:FF:000010">
    <property type="entry name" value="Enterobactin synthetase component F"/>
    <property type="match status" value="1"/>
</dbReference>
<feature type="binding site" evidence="5">
    <location>
        <position position="2005"/>
    </location>
    <ligand>
        <name>Mn(2+)</name>
        <dbReference type="ChEBI" id="CHEBI:29035"/>
    </ligand>
</feature>
<dbReference type="FunFam" id="2.30.38.10:FF:000001">
    <property type="entry name" value="Non-ribosomal peptide synthetase PvdI"/>
    <property type="match status" value="1"/>
</dbReference>
<keyword evidence="2" id="KW-0596">Phosphopantetheine</keyword>
<dbReference type="InterPro" id="IPR020806">
    <property type="entry name" value="PKS_PP-bd"/>
</dbReference>
<dbReference type="Gene3D" id="3.30.559.30">
    <property type="entry name" value="Nonribosomal peptide synthetase, condensation domain"/>
    <property type="match status" value="2"/>
</dbReference>
<dbReference type="InterPro" id="IPR045851">
    <property type="entry name" value="AMP-bd_C_sf"/>
</dbReference>
<keyword evidence="3" id="KW-0597">Phosphoprotein</keyword>
<keyword evidence="5" id="KW-0170">Cobalt</keyword>
<dbReference type="EMBL" id="FJ560487">
    <property type="protein sequence ID" value="ACX49739.1"/>
    <property type="molecule type" value="Genomic_DNA"/>
</dbReference>
<feature type="binding site" evidence="4">
    <location>
        <position position="1955"/>
    </location>
    <ligand>
        <name>substrate</name>
    </ligand>
</feature>
<accession>D2DIQ1</accession>
<evidence type="ECO:0000256" key="1">
    <source>
        <dbReference type="ARBA" id="ARBA00001957"/>
    </source>
</evidence>
<dbReference type="InterPro" id="IPR023213">
    <property type="entry name" value="CAT-like_dom_sf"/>
</dbReference>
<dbReference type="GO" id="GO:0004553">
    <property type="term" value="F:hydrolase activity, hydrolyzing O-glycosyl compounds"/>
    <property type="evidence" value="ECO:0007669"/>
    <property type="project" value="InterPro"/>
</dbReference>